<feature type="coiled-coil region" evidence="5">
    <location>
        <begin position="171"/>
        <end position="205"/>
    </location>
</feature>
<dbReference type="InterPro" id="IPR041324">
    <property type="entry name" value="AgI/II_N"/>
</dbReference>
<evidence type="ECO:0000256" key="7">
    <source>
        <dbReference type="SAM" id="SignalP"/>
    </source>
</evidence>
<name>A0ABM9N0H1_9LACO</name>
<dbReference type="RefSeq" id="WP_338346376.1">
    <property type="nucleotide sequence ID" value="NZ_CAUZLR010000010.1"/>
</dbReference>
<feature type="compositionally biased region" description="Low complexity" evidence="6">
    <location>
        <begin position="48"/>
        <end position="65"/>
    </location>
</feature>
<dbReference type="Proteomes" id="UP001314261">
    <property type="component" value="Unassembled WGS sequence"/>
</dbReference>
<feature type="chain" id="PRO_5047473489" evidence="7">
    <location>
        <begin position="45"/>
        <end position="693"/>
    </location>
</feature>
<dbReference type="Pfam" id="PF19258">
    <property type="entry name" value="KxYKxGKxW_sig"/>
    <property type="match status" value="1"/>
</dbReference>
<dbReference type="Gene3D" id="2.60.530.10">
    <property type="entry name" value="Major cell-surface adhesin PAc"/>
    <property type="match status" value="1"/>
</dbReference>
<accession>A0ABM9N0H1</accession>
<proteinExistence type="predicted"/>
<comment type="caution">
    <text evidence="11">The sequence shown here is derived from an EMBL/GenBank/DDBJ whole genome shotgun (WGS) entry which is preliminary data.</text>
</comment>
<evidence type="ECO:0000256" key="6">
    <source>
        <dbReference type="SAM" id="MobiDB-lite"/>
    </source>
</evidence>
<evidence type="ECO:0000259" key="10">
    <source>
        <dbReference type="Pfam" id="PF18652"/>
    </source>
</evidence>
<evidence type="ECO:0000256" key="1">
    <source>
        <dbReference type="ARBA" id="ARBA00022512"/>
    </source>
</evidence>
<feature type="signal peptide" evidence="7">
    <location>
        <begin position="1"/>
        <end position="44"/>
    </location>
</feature>
<protein>
    <submittedName>
        <fullName evidence="11">Uncharacterized protein</fullName>
    </submittedName>
</protein>
<dbReference type="Pfam" id="PF18652">
    <property type="entry name" value="Adhesin_P1_N"/>
    <property type="match status" value="1"/>
</dbReference>
<evidence type="ECO:0000256" key="4">
    <source>
        <dbReference type="ARBA" id="ARBA00023088"/>
    </source>
</evidence>
<keyword evidence="4" id="KW-0572">Peptidoglycan-anchor</keyword>
<evidence type="ECO:0000259" key="9">
    <source>
        <dbReference type="Pfam" id="PF08363"/>
    </source>
</evidence>
<evidence type="ECO:0000313" key="12">
    <source>
        <dbReference type="Proteomes" id="UP001314261"/>
    </source>
</evidence>
<gene>
    <name evidence="11" type="ORF">R54839_PPFHFPJH_01455</name>
</gene>
<dbReference type="Pfam" id="PF00746">
    <property type="entry name" value="Gram_pos_anchor"/>
    <property type="match status" value="1"/>
</dbReference>
<feature type="compositionally biased region" description="Polar residues" evidence="6">
    <location>
        <begin position="66"/>
        <end position="81"/>
    </location>
</feature>
<dbReference type="InterPro" id="IPR022263">
    <property type="entry name" value="KxYKxGKxW"/>
</dbReference>
<keyword evidence="1" id="KW-0134">Cell wall</keyword>
<feature type="compositionally biased region" description="Low complexity" evidence="6">
    <location>
        <begin position="82"/>
        <end position="100"/>
    </location>
</feature>
<keyword evidence="2" id="KW-0964">Secreted</keyword>
<keyword evidence="5" id="KW-0175">Coiled coil</keyword>
<evidence type="ECO:0000313" key="11">
    <source>
        <dbReference type="EMBL" id="CAK1252513.1"/>
    </source>
</evidence>
<keyword evidence="12" id="KW-1185">Reference proteome</keyword>
<feature type="domain" description="Antigen I/II N-terminal" evidence="10">
    <location>
        <begin position="111"/>
        <end position="197"/>
    </location>
</feature>
<sequence>MPTQTMNVKEHFKMYKSGKRWLYASLAAATLLSGGVVLSQPASADEVSTTTTQAQEKTEAAASSTQKNAYTTSNQGSTVSDTAGTSTAQTTNATQTTAKTENMPKVTEKTSGNVTKIAVDDTNLNRAVIDAKNEGVKVNQDPTQKLNGNLSDKDDLIQQVADDYSKQTDTLNAATAETKQYKTNVANAEKSNQTVQDTAKAAKEAGVDVTQEDNKQSQSFDDINKDNANQVASLTDAMKKQQALNDAYNSAKSAADAANAAAKAKYDTEMAEYNQILADLESKTNQNGYAKEVLSQELLLKAESHAKVTITAPGVKWDQDWSHPSVSDTPIVNTDAFYANSKNADGQPVQWYSAWLEPGQSVTVDYTDLSNSSYQSQPITKIQKTFTNTSNFKENLGIPSDPTMNVWYIDSQIGQDRQRTVKEVRVLYGQDGQPIKLGKDALISLGSLNAWYDDHDGQHVEAVKVDNSHFVSITGGTINYHPDGWAYSDTDNASQDGSWDDPSNPNFYKGAAIFQLDGDDQIVINYRTDSGAKDSNNTTWAYSATTIPVQTLPKKPTLTLVDEPKKPDAVKSSYHLYEMPKYETASVSYHKALIAIDQTPNPSITNNTTNNYSYTTNNYTTNNITNNYPQQPSQPQPAVAGSQATVSAVEQAAPVLPETGKAVGNSNEGITAAAVLATGTATMFMAMKRKKLI</sequence>
<evidence type="ECO:0000256" key="5">
    <source>
        <dbReference type="SAM" id="Coils"/>
    </source>
</evidence>
<evidence type="ECO:0000256" key="3">
    <source>
        <dbReference type="ARBA" id="ARBA00022729"/>
    </source>
</evidence>
<evidence type="ECO:0000259" key="8">
    <source>
        <dbReference type="Pfam" id="PF00746"/>
    </source>
</evidence>
<dbReference type="InterPro" id="IPR036234">
    <property type="entry name" value="SA_I/II_PAC_V_sf"/>
</dbReference>
<dbReference type="SUPFAM" id="SSF74914">
    <property type="entry name" value="V-region of surface antigen I/II (SA I/II, PAC)"/>
    <property type="match status" value="1"/>
</dbReference>
<feature type="region of interest" description="Disordered" evidence="6">
    <location>
        <begin position="48"/>
        <end position="113"/>
    </location>
</feature>
<dbReference type="InterPro" id="IPR013574">
    <property type="entry name" value="Glucan-bd_C/Surface_Ag-I/II_V"/>
</dbReference>
<keyword evidence="3 7" id="KW-0732">Signal</keyword>
<organism evidence="11 12">
    <name type="scientific">Fructobacillus fructosus</name>
    <dbReference type="NCBI Taxonomy" id="1631"/>
    <lineage>
        <taxon>Bacteria</taxon>
        <taxon>Bacillati</taxon>
        <taxon>Bacillota</taxon>
        <taxon>Bacilli</taxon>
        <taxon>Lactobacillales</taxon>
        <taxon>Lactobacillaceae</taxon>
        <taxon>Fructobacillus</taxon>
    </lineage>
</organism>
<feature type="domain" description="Glucan-binding protein C/Surface antigen I/II V-domain" evidence="9">
    <location>
        <begin position="344"/>
        <end position="521"/>
    </location>
</feature>
<dbReference type="Pfam" id="PF08363">
    <property type="entry name" value="GbpC"/>
    <property type="match status" value="1"/>
</dbReference>
<dbReference type="EMBL" id="CAUZLR010000010">
    <property type="protein sequence ID" value="CAK1252513.1"/>
    <property type="molecule type" value="Genomic_DNA"/>
</dbReference>
<dbReference type="NCBIfam" id="TIGR03715">
    <property type="entry name" value="KxYKxGKxW"/>
    <property type="match status" value="1"/>
</dbReference>
<dbReference type="InterPro" id="IPR019931">
    <property type="entry name" value="LPXTG_anchor"/>
</dbReference>
<feature type="domain" description="Gram-positive cocci surface proteins LPxTG" evidence="8">
    <location>
        <begin position="649"/>
        <end position="691"/>
    </location>
</feature>
<reference evidence="11 12" key="1">
    <citation type="submission" date="2023-10" db="EMBL/GenBank/DDBJ databases">
        <authorList>
            <person name="Botero Cardona J."/>
        </authorList>
    </citation>
    <scope>NUCLEOTIDE SEQUENCE [LARGE SCALE GENOMIC DNA]</scope>
    <source>
        <strain evidence="11 12">R-54839</strain>
    </source>
</reference>
<evidence type="ECO:0000256" key="2">
    <source>
        <dbReference type="ARBA" id="ARBA00022525"/>
    </source>
</evidence>